<proteinExistence type="predicted"/>
<dbReference type="Proteomes" id="UP000609726">
    <property type="component" value="Unassembled WGS sequence"/>
</dbReference>
<protein>
    <submittedName>
        <fullName evidence="2">Uncharacterized protein</fullName>
    </submittedName>
</protein>
<comment type="caution">
    <text evidence="2">The sequence shown here is derived from an EMBL/GenBank/DDBJ whole genome shotgun (WGS) entry which is preliminary data.</text>
</comment>
<organism evidence="2 3">
    <name type="scientific">Massilia mucilaginosa</name>
    <dbReference type="NCBI Taxonomy" id="2609282"/>
    <lineage>
        <taxon>Bacteria</taxon>
        <taxon>Pseudomonadati</taxon>
        <taxon>Pseudomonadota</taxon>
        <taxon>Betaproteobacteria</taxon>
        <taxon>Burkholderiales</taxon>
        <taxon>Oxalobacteraceae</taxon>
        <taxon>Telluria group</taxon>
        <taxon>Massilia</taxon>
    </lineage>
</organism>
<sequence>MTTLTGTLDLGRIPDEQFDPHFHLRVAVVFYDQVLGSVILKPVSRALPLAFSVPFSPAQFGFRRLPPALSVVIGADAAAIDLLGTDILRHEVSLAGLLHAPMEALAIPAGTLRPGIAQYGRWLVGSRFFPVAGGMACTPPAEADLDAEIAELGSEDARRNDYTIETEDDNPDRFVGTALSADEERALDVMEIATDAADDRGAREVRVAGDCSSRPWHVAPALVRLRAEINLRWPDRDKRSDGTIGDQSHCERPSDHNPNERSSVNAFDVDKDGIAPMEVVRAALLHPSTNYVIFNKTIWSRAYGFRARQYTGANPHTAHLHVSILPTAAAEQESRGWRIWPVAAPEAVTGAAASSVDGLCTDVAPAFDVGRTYEVMLTLGGKQFEVALTVLCAH</sequence>
<dbReference type="RefSeq" id="WP_166881115.1">
    <property type="nucleotide sequence ID" value="NZ_WHJH01000045.1"/>
</dbReference>
<dbReference type="EMBL" id="WHJH01000045">
    <property type="protein sequence ID" value="NHZ92427.1"/>
    <property type="molecule type" value="Genomic_DNA"/>
</dbReference>
<accession>A0ABX0P1P6</accession>
<evidence type="ECO:0000256" key="1">
    <source>
        <dbReference type="SAM" id="MobiDB-lite"/>
    </source>
</evidence>
<feature type="compositionally biased region" description="Basic and acidic residues" evidence="1">
    <location>
        <begin position="248"/>
        <end position="259"/>
    </location>
</feature>
<reference evidence="2 3" key="1">
    <citation type="submission" date="2019-10" db="EMBL/GenBank/DDBJ databases">
        <title>Taxonomy of Antarctic Massilia spp.: description of Massilia rubra sp. nov., Massilia aquatica sp. nov., Massilia mucilaginosa sp. nov., Massilia frigida sp. nov. isolated from streams, lakes and regoliths.</title>
        <authorList>
            <person name="Holochova P."/>
            <person name="Sedlacek I."/>
            <person name="Kralova S."/>
            <person name="Maslanova I."/>
            <person name="Busse H.-J."/>
            <person name="Stankova E."/>
            <person name="Vrbovska V."/>
            <person name="Kovarovic V."/>
            <person name="Bartak M."/>
            <person name="Svec P."/>
            <person name="Pantucek R."/>
        </authorList>
    </citation>
    <scope>NUCLEOTIDE SEQUENCE [LARGE SCALE GENOMIC DNA]</scope>
    <source>
        <strain evidence="2 3">CCM 8733</strain>
    </source>
</reference>
<evidence type="ECO:0000313" key="3">
    <source>
        <dbReference type="Proteomes" id="UP000609726"/>
    </source>
</evidence>
<name>A0ABX0P1P6_9BURK</name>
<feature type="region of interest" description="Disordered" evidence="1">
    <location>
        <begin position="236"/>
        <end position="264"/>
    </location>
</feature>
<evidence type="ECO:0000313" key="2">
    <source>
        <dbReference type="EMBL" id="NHZ92427.1"/>
    </source>
</evidence>
<gene>
    <name evidence="2" type="ORF">F2P45_25975</name>
</gene>
<keyword evidence="3" id="KW-1185">Reference proteome</keyword>